<feature type="coiled-coil region" evidence="1">
    <location>
        <begin position="520"/>
        <end position="568"/>
    </location>
</feature>
<protein>
    <submittedName>
        <fullName evidence="3">Uncharacterized protein</fullName>
    </submittedName>
</protein>
<feature type="compositionally biased region" description="Basic residues" evidence="2">
    <location>
        <begin position="28"/>
        <end position="38"/>
    </location>
</feature>
<keyword evidence="4" id="KW-1185">Reference proteome</keyword>
<feature type="region of interest" description="Disordered" evidence="2">
    <location>
        <begin position="262"/>
        <end position="415"/>
    </location>
</feature>
<dbReference type="Proteomes" id="UP000467841">
    <property type="component" value="Unassembled WGS sequence"/>
</dbReference>
<dbReference type="OrthoDB" id="1114078at2759"/>
<evidence type="ECO:0000256" key="2">
    <source>
        <dbReference type="SAM" id="MobiDB-lite"/>
    </source>
</evidence>
<accession>A0A6D2HPA5</accession>
<dbReference type="AlphaFoldDB" id="A0A6D2HPA5"/>
<dbReference type="EMBL" id="CACVBM020000333">
    <property type="protein sequence ID" value="CAA7017905.1"/>
    <property type="molecule type" value="Genomic_DNA"/>
</dbReference>
<feature type="region of interest" description="Disordered" evidence="2">
    <location>
        <begin position="727"/>
        <end position="752"/>
    </location>
</feature>
<feature type="compositionally biased region" description="Basic and acidic residues" evidence="2">
    <location>
        <begin position="386"/>
        <end position="397"/>
    </location>
</feature>
<organism evidence="3 4">
    <name type="scientific">Microthlaspi erraticum</name>
    <dbReference type="NCBI Taxonomy" id="1685480"/>
    <lineage>
        <taxon>Eukaryota</taxon>
        <taxon>Viridiplantae</taxon>
        <taxon>Streptophyta</taxon>
        <taxon>Embryophyta</taxon>
        <taxon>Tracheophyta</taxon>
        <taxon>Spermatophyta</taxon>
        <taxon>Magnoliopsida</taxon>
        <taxon>eudicotyledons</taxon>
        <taxon>Gunneridae</taxon>
        <taxon>Pentapetalae</taxon>
        <taxon>rosids</taxon>
        <taxon>malvids</taxon>
        <taxon>Brassicales</taxon>
        <taxon>Brassicaceae</taxon>
        <taxon>Coluteocarpeae</taxon>
        <taxon>Microthlaspi</taxon>
    </lineage>
</organism>
<feature type="compositionally biased region" description="Basic and acidic residues" evidence="2">
    <location>
        <begin position="404"/>
        <end position="415"/>
    </location>
</feature>
<sequence length="752" mass="84114">MEEGDFLIDSSEECERLRMFIESQAVRAPRRARAKRKRPDPAGSTLSTQDSLDKMKSKFRISGNVKFVLPSPQDRADEPPPGHITLYESFVKGSLLWFLLPNLIVRYLRKYGLAFSQIAPRGLRHLVGILVRSFECRVDLQVSHFQNLQEIRGAKRSQRYYLSSKRDRRVITGFPEKDHFWDDYFLYVLVDEFSVQKDCLSLIRTTPGPLVRRYFPHFPDNLFEVQRLFASKKVDWKRDFNFERVERARAARSDFRVFELSDDPSPTRSELRRMMAPRPSFRDKRERERKQTSLDRFAPSSSAKTPVVPSSSAKTPVVPSSSAKTPVTPRTDEPRLPPTLDLKKKGRSTPGTSKVIPPPSDSQRRAAAVALPPPQEGVDAPSRKRLVPDKDAPSHSTEKKKKRVADSEITKDGEPNRDCAAVRVVSRSSSSSRVGFLSVDALSQPTVYGEMSSQGSRLVEFINKMVLEYEEKARKDFSRLGDEVKKVADLNKKLLATTSKNESELENAIDTLTLKHETEMDLSVSKAARLEKENAALRNDSELKSDILAAAELQKGKVEGALASLKDKQESAVRGAREALECELTDEFQSKIAKVRLALRAIADAKDKEVELAQMEANLEFIDLLQGAKPPSLDAEVVKLNGYKVELGDAYGKHEDIVAGLIAELGLLPFTPISSPVALDIASKFRSLPFWSSPVIRDLEIVVDADPKPAFDAEPAERIAESVGVIDQHGTNMETRADGDAELEGASGLARE</sequence>
<feature type="compositionally biased region" description="Basic and acidic residues" evidence="2">
    <location>
        <begin position="280"/>
        <end position="293"/>
    </location>
</feature>
<reference evidence="3" key="1">
    <citation type="submission" date="2020-01" db="EMBL/GenBank/DDBJ databases">
        <authorList>
            <person name="Mishra B."/>
        </authorList>
    </citation>
    <scope>NUCLEOTIDE SEQUENCE [LARGE SCALE GENOMIC DNA]</scope>
</reference>
<name>A0A6D2HPA5_9BRAS</name>
<feature type="compositionally biased region" description="Polar residues" evidence="2">
    <location>
        <begin position="299"/>
        <end position="325"/>
    </location>
</feature>
<gene>
    <name evidence="3" type="ORF">MERR_LOCUS5140</name>
</gene>
<proteinExistence type="predicted"/>
<evidence type="ECO:0000313" key="3">
    <source>
        <dbReference type="EMBL" id="CAA7017905.1"/>
    </source>
</evidence>
<comment type="caution">
    <text evidence="3">The sequence shown here is derived from an EMBL/GenBank/DDBJ whole genome shotgun (WGS) entry which is preliminary data.</text>
</comment>
<feature type="region of interest" description="Disordered" evidence="2">
    <location>
        <begin position="27"/>
        <end position="50"/>
    </location>
</feature>
<evidence type="ECO:0000256" key="1">
    <source>
        <dbReference type="SAM" id="Coils"/>
    </source>
</evidence>
<keyword evidence="1" id="KW-0175">Coiled coil</keyword>
<evidence type="ECO:0000313" key="4">
    <source>
        <dbReference type="Proteomes" id="UP000467841"/>
    </source>
</evidence>